<sequence>MLLPTLPCGRRVCDQWFLGGKACCVHHCIQGSKVHDRCRANRSFPLTNTQVIDGFFVKRMADIKESTAYLALMTRGLQRLYQGHTLRSHPWGTSGDSESRPGPSPNPLCSLLTFSDFNAGAIENKAQSVREVFARQLMQVRGVSTEKAAAIMERYGTPASLLAAYDACVTPKEQELLLRTIKCGQLQRNLGPTLNRTLSQLYCSYGPMT</sequence>
<protein>
    <recommendedName>
        <fullName evidence="1">Crossover junction endonuclease MUS81</fullName>
        <ecNumber evidence="1">3.1.22.-</ecNumber>
    </recommendedName>
</protein>
<reference evidence="2 3" key="1">
    <citation type="submission" date="2019-05" db="EMBL/GenBank/DDBJ databases">
        <title>A Chromosome-scale Meerkat (S. suricatta) Genome Assembly.</title>
        <authorList>
            <person name="Dudchenko O."/>
            <person name="Lieberman Aiden E."/>
            <person name="Tung J."/>
            <person name="Barreiro L.B."/>
            <person name="Clutton-Brock T.H."/>
        </authorList>
    </citation>
    <scope>NUCLEOTIDE SEQUENCE [LARGE SCALE GENOMIC DNA]</scope>
</reference>
<name>A0A673TFQ3_SURSU</name>
<keyword evidence="1" id="KW-0233">DNA recombination</keyword>
<dbReference type="GO" id="GO:0006308">
    <property type="term" value="P:DNA catabolic process"/>
    <property type="evidence" value="ECO:0007669"/>
    <property type="project" value="UniProtKB-UniRule"/>
</dbReference>
<dbReference type="EC" id="3.1.22.-" evidence="1"/>
<dbReference type="GO" id="GO:0046872">
    <property type="term" value="F:metal ion binding"/>
    <property type="evidence" value="ECO:0007669"/>
    <property type="project" value="UniProtKB-UniRule"/>
</dbReference>
<comment type="subunit">
    <text evidence="1">Interacts with EME1.</text>
</comment>
<dbReference type="GO" id="GO:0000712">
    <property type="term" value="P:resolution of meiotic recombination intermediates"/>
    <property type="evidence" value="ECO:0007669"/>
    <property type="project" value="TreeGrafter"/>
</dbReference>
<proteinExistence type="inferred from homology"/>
<dbReference type="GO" id="GO:0005634">
    <property type="term" value="C:nucleus"/>
    <property type="evidence" value="ECO:0007669"/>
    <property type="project" value="UniProtKB-SubCell"/>
</dbReference>
<evidence type="ECO:0000313" key="3">
    <source>
        <dbReference type="Proteomes" id="UP000472268"/>
    </source>
</evidence>
<keyword evidence="1" id="KW-0378">Hydrolase</keyword>
<comment type="similarity">
    <text evidence="1">Belongs to the XPF family.</text>
</comment>
<dbReference type="GO" id="GO:0048257">
    <property type="term" value="F:3'-flap endonuclease activity"/>
    <property type="evidence" value="ECO:0007669"/>
    <property type="project" value="TreeGrafter"/>
</dbReference>
<dbReference type="GO" id="GO:0008821">
    <property type="term" value="F:crossover junction DNA endonuclease activity"/>
    <property type="evidence" value="ECO:0007669"/>
    <property type="project" value="UniProtKB-UniRule"/>
</dbReference>
<keyword evidence="1" id="KW-0460">Magnesium</keyword>
<dbReference type="InterPro" id="IPR033309">
    <property type="entry name" value="Mus81"/>
</dbReference>
<reference evidence="2" key="3">
    <citation type="submission" date="2025-09" db="UniProtKB">
        <authorList>
            <consortium name="Ensembl"/>
        </authorList>
    </citation>
    <scope>IDENTIFICATION</scope>
</reference>
<dbReference type="Ensembl" id="ENSSSUT00005009572.1">
    <property type="protein sequence ID" value="ENSSSUP00005008305.1"/>
    <property type="gene ID" value="ENSSSUG00005005408.1"/>
</dbReference>
<dbReference type="PANTHER" id="PTHR13451">
    <property type="entry name" value="CLASS II CROSSOVER JUNCTION ENDONUCLEASE MUS81"/>
    <property type="match status" value="1"/>
</dbReference>
<keyword evidence="1" id="KW-0234">DNA repair</keyword>
<dbReference type="GO" id="GO:0000727">
    <property type="term" value="P:double-strand break repair via break-induced replication"/>
    <property type="evidence" value="ECO:0007669"/>
    <property type="project" value="UniProtKB-UniRule"/>
</dbReference>
<reference evidence="2" key="2">
    <citation type="submission" date="2025-08" db="UniProtKB">
        <authorList>
            <consortium name="Ensembl"/>
        </authorList>
    </citation>
    <scope>IDENTIFICATION</scope>
</reference>
<keyword evidence="1" id="KW-0539">Nucleus</keyword>
<dbReference type="PANTHER" id="PTHR13451:SF0">
    <property type="entry name" value="CROSSOVER JUNCTION ENDONUCLEASE MUS81"/>
    <property type="match status" value="1"/>
</dbReference>
<keyword evidence="1" id="KW-0479">Metal-binding</keyword>
<comment type="subcellular location">
    <subcellularLocation>
        <location evidence="1">Nucleus</location>
    </subcellularLocation>
</comment>
<keyword evidence="1" id="KW-0227">DNA damage</keyword>
<organism evidence="2 3">
    <name type="scientific">Suricata suricatta</name>
    <name type="common">Meerkat</name>
    <dbReference type="NCBI Taxonomy" id="37032"/>
    <lineage>
        <taxon>Eukaryota</taxon>
        <taxon>Metazoa</taxon>
        <taxon>Chordata</taxon>
        <taxon>Craniata</taxon>
        <taxon>Vertebrata</taxon>
        <taxon>Euteleostomi</taxon>
        <taxon>Mammalia</taxon>
        <taxon>Eutheria</taxon>
        <taxon>Laurasiatheria</taxon>
        <taxon>Carnivora</taxon>
        <taxon>Feliformia</taxon>
        <taxon>Herpestidae</taxon>
        <taxon>Suricata</taxon>
    </lineage>
</organism>
<dbReference type="AlphaFoldDB" id="A0A673TFQ3"/>
<dbReference type="GO" id="GO:0031573">
    <property type="term" value="P:mitotic intra-S DNA damage checkpoint signaling"/>
    <property type="evidence" value="ECO:0007669"/>
    <property type="project" value="TreeGrafter"/>
</dbReference>
<dbReference type="Gene3D" id="1.10.150.670">
    <property type="entry name" value="Crossover junction endonuclease EME1, DNA-binding domain"/>
    <property type="match status" value="1"/>
</dbReference>
<dbReference type="InterPro" id="IPR042530">
    <property type="entry name" value="EME1/EME2_C"/>
</dbReference>
<evidence type="ECO:0000313" key="2">
    <source>
        <dbReference type="Ensembl" id="ENSSSUP00005008305.1"/>
    </source>
</evidence>
<keyword evidence="1" id="KW-0540">Nuclease</keyword>
<dbReference type="FunFam" id="1.10.150.670:FF:000001">
    <property type="entry name" value="Crossover junction endonuclease MUS81"/>
    <property type="match status" value="1"/>
</dbReference>
<keyword evidence="3" id="KW-1185">Reference proteome</keyword>
<comment type="cofactor">
    <cofactor evidence="1">
        <name>Mg(2+)</name>
        <dbReference type="ChEBI" id="CHEBI:18420"/>
    </cofactor>
</comment>
<keyword evidence="1" id="KW-0255">Endonuclease</keyword>
<dbReference type="Proteomes" id="UP000472268">
    <property type="component" value="Chromosome 8"/>
</dbReference>
<accession>A0A673TFQ3</accession>
<comment type="function">
    <text evidence="1">Interacts with EME1 to form a DNA structure-specific endonuclease with substrate preference for branched DNA structures with a 5'-end at the branch nick. Typical substrates include 3'-flap structures, D-loops, replication forks and nicked Holliday junctions. May be required in mitosis for the processing of stalled or collapsed replication fork intermediates. May be required in meiosis for the repair of meiosis-specific double strand breaks subsequent to single-end invasion (SEI).</text>
</comment>
<evidence type="ECO:0000256" key="1">
    <source>
        <dbReference type="RuleBase" id="RU369042"/>
    </source>
</evidence>
<dbReference type="GO" id="GO:0048476">
    <property type="term" value="C:Holliday junction resolvase complex"/>
    <property type="evidence" value="ECO:0007669"/>
    <property type="project" value="UniProtKB-UniRule"/>
</dbReference>
<dbReference type="GO" id="GO:0003677">
    <property type="term" value="F:DNA binding"/>
    <property type="evidence" value="ECO:0007669"/>
    <property type="project" value="UniProtKB-UniRule"/>
</dbReference>
<dbReference type="Pfam" id="PF21292">
    <property type="entry name" value="EME1-MUS81_C"/>
    <property type="match status" value="1"/>
</dbReference>